<keyword evidence="2" id="KW-1185">Reference proteome</keyword>
<name>A0A8J2JQ89_9HEXA</name>
<dbReference type="EMBL" id="CAJVCH010107949">
    <property type="protein sequence ID" value="CAG7724289.1"/>
    <property type="molecule type" value="Genomic_DNA"/>
</dbReference>
<reference evidence="1" key="1">
    <citation type="submission" date="2021-06" db="EMBL/GenBank/DDBJ databases">
        <authorList>
            <person name="Hodson N. C."/>
            <person name="Mongue J. A."/>
            <person name="Jaron S. K."/>
        </authorList>
    </citation>
    <scope>NUCLEOTIDE SEQUENCE</scope>
</reference>
<evidence type="ECO:0000313" key="2">
    <source>
        <dbReference type="Proteomes" id="UP000708208"/>
    </source>
</evidence>
<organism evidence="1 2">
    <name type="scientific">Allacma fusca</name>
    <dbReference type="NCBI Taxonomy" id="39272"/>
    <lineage>
        <taxon>Eukaryota</taxon>
        <taxon>Metazoa</taxon>
        <taxon>Ecdysozoa</taxon>
        <taxon>Arthropoda</taxon>
        <taxon>Hexapoda</taxon>
        <taxon>Collembola</taxon>
        <taxon>Symphypleona</taxon>
        <taxon>Sminthuridae</taxon>
        <taxon>Allacma</taxon>
    </lineage>
</organism>
<gene>
    <name evidence="1" type="ORF">AFUS01_LOCUS13322</name>
</gene>
<evidence type="ECO:0000313" key="1">
    <source>
        <dbReference type="EMBL" id="CAG7724289.1"/>
    </source>
</evidence>
<feature type="non-terminal residue" evidence="1">
    <location>
        <position position="1"/>
    </location>
</feature>
<dbReference type="Proteomes" id="UP000708208">
    <property type="component" value="Unassembled WGS sequence"/>
</dbReference>
<accession>A0A8J2JQ89</accession>
<protein>
    <submittedName>
        <fullName evidence="1">Uncharacterized protein</fullName>
    </submittedName>
</protein>
<dbReference type="AlphaFoldDB" id="A0A8J2JQ89"/>
<sequence length="65" mass="7074">VLISATPRCDFLVKKSTRGKKVPVVNVHPCQYTGVGFGRLLSSVEALKDSVRVSVIKYATGRNIN</sequence>
<proteinExistence type="predicted"/>
<comment type="caution">
    <text evidence="1">The sequence shown here is derived from an EMBL/GenBank/DDBJ whole genome shotgun (WGS) entry which is preliminary data.</text>
</comment>